<dbReference type="InterPro" id="IPR011107">
    <property type="entry name" value="PPI_Ypi1"/>
</dbReference>
<evidence type="ECO:0000256" key="1">
    <source>
        <dbReference type="SAM" id="MobiDB-lite"/>
    </source>
</evidence>
<reference evidence="2" key="1">
    <citation type="submission" date="2021-01" db="EMBL/GenBank/DDBJ databases">
        <authorList>
            <person name="Corre E."/>
            <person name="Pelletier E."/>
            <person name="Niang G."/>
            <person name="Scheremetjew M."/>
            <person name="Finn R."/>
            <person name="Kale V."/>
            <person name="Holt S."/>
            <person name="Cochrane G."/>
            <person name="Meng A."/>
            <person name="Brown T."/>
            <person name="Cohen L."/>
        </authorList>
    </citation>
    <scope>NUCLEOTIDE SEQUENCE</scope>
    <source>
        <strain evidence="2">CCMP1897</strain>
    </source>
</reference>
<evidence type="ECO:0008006" key="3">
    <source>
        <dbReference type="Google" id="ProtNLM"/>
    </source>
</evidence>
<gene>
    <name evidence="2" type="ORF">PSAL00342_LOCUS681</name>
</gene>
<dbReference type="GO" id="GO:0004865">
    <property type="term" value="F:protein serine/threonine phosphatase inhibitor activity"/>
    <property type="evidence" value="ECO:0007669"/>
    <property type="project" value="InterPro"/>
</dbReference>
<dbReference type="GO" id="GO:0005634">
    <property type="term" value="C:nucleus"/>
    <property type="evidence" value="ECO:0007669"/>
    <property type="project" value="TreeGrafter"/>
</dbReference>
<organism evidence="2">
    <name type="scientific">Picocystis salinarum</name>
    <dbReference type="NCBI Taxonomy" id="88271"/>
    <lineage>
        <taxon>Eukaryota</taxon>
        <taxon>Viridiplantae</taxon>
        <taxon>Chlorophyta</taxon>
        <taxon>Picocystophyceae</taxon>
        <taxon>Picocystales</taxon>
        <taxon>Picocystaceae</taxon>
        <taxon>Picocystis</taxon>
    </lineage>
</organism>
<feature type="region of interest" description="Disordered" evidence="1">
    <location>
        <begin position="1"/>
        <end position="25"/>
    </location>
</feature>
<evidence type="ECO:0000313" key="2">
    <source>
        <dbReference type="EMBL" id="CAE0606865.1"/>
    </source>
</evidence>
<feature type="region of interest" description="Disordered" evidence="1">
    <location>
        <begin position="70"/>
        <end position="116"/>
    </location>
</feature>
<dbReference type="PANTHER" id="PTHR20835">
    <property type="entry name" value="E3 UBIQUITIN-PROTEIN LIGASE PPP1R11-RELATED"/>
    <property type="match status" value="1"/>
</dbReference>
<name>A0A7S3U933_9CHLO</name>
<feature type="compositionally biased region" description="Basic and acidic residues" evidence="1">
    <location>
        <begin position="105"/>
        <end position="116"/>
    </location>
</feature>
<accession>A0A7S3U933</accession>
<dbReference type="EMBL" id="HBIS01000786">
    <property type="protein sequence ID" value="CAE0606865.1"/>
    <property type="molecule type" value="Transcribed_RNA"/>
</dbReference>
<dbReference type="AlphaFoldDB" id="A0A7S3U933"/>
<proteinExistence type="predicted"/>
<sequence>MASMMESQPPTTLGTSQEPEREEPEVVRVVLRPRRTVRWTEDTVDNEGMGKKKSKICCIFHKRRDFDTDVSEVENGGSEDEWTSEEEVEDGHGFCCGHHPHDGHHHGVEGKETGSN</sequence>
<dbReference type="Pfam" id="PF07491">
    <property type="entry name" value="PPI_Ypi1"/>
    <property type="match status" value="1"/>
</dbReference>
<dbReference type="PANTHER" id="PTHR20835:SF0">
    <property type="entry name" value="E3 UBIQUITIN-PROTEIN LIGASE PPP1R11"/>
    <property type="match status" value="1"/>
</dbReference>
<dbReference type="GO" id="GO:0008157">
    <property type="term" value="F:protein phosphatase 1 binding"/>
    <property type="evidence" value="ECO:0007669"/>
    <property type="project" value="TreeGrafter"/>
</dbReference>
<feature type="compositionally biased region" description="Acidic residues" evidence="1">
    <location>
        <begin position="70"/>
        <end position="89"/>
    </location>
</feature>
<feature type="compositionally biased region" description="Polar residues" evidence="1">
    <location>
        <begin position="1"/>
        <end position="17"/>
    </location>
</feature>
<protein>
    <recommendedName>
        <fullName evidence="3">Type 1 phosphatases regulator</fullName>
    </recommendedName>
</protein>